<dbReference type="AlphaFoldDB" id="A0A8J5VK00"/>
<protein>
    <submittedName>
        <fullName evidence="1">Uncharacterized protein</fullName>
    </submittedName>
</protein>
<accession>A0A8J5VK00</accession>
<sequence>MADKGEFLAGGEPIRPLPLEDARLKDCSLLPEPIAEAFWLAAKVVSSRLAHLSFSDDDEYDGDRSLTLHVGYDRVCMDGSVSTCGAISDALIGAGCDRNGCTDEDVVVGGGGEVVVRGSGDDDDRVVILGRSTTKSLNPTRDVSKAYISHAHLVVCVELGLTIIG</sequence>
<evidence type="ECO:0000313" key="2">
    <source>
        <dbReference type="Proteomes" id="UP000729402"/>
    </source>
</evidence>
<organism evidence="1 2">
    <name type="scientific">Zizania palustris</name>
    <name type="common">Northern wild rice</name>
    <dbReference type="NCBI Taxonomy" id="103762"/>
    <lineage>
        <taxon>Eukaryota</taxon>
        <taxon>Viridiplantae</taxon>
        <taxon>Streptophyta</taxon>
        <taxon>Embryophyta</taxon>
        <taxon>Tracheophyta</taxon>
        <taxon>Spermatophyta</taxon>
        <taxon>Magnoliopsida</taxon>
        <taxon>Liliopsida</taxon>
        <taxon>Poales</taxon>
        <taxon>Poaceae</taxon>
        <taxon>BOP clade</taxon>
        <taxon>Oryzoideae</taxon>
        <taxon>Oryzeae</taxon>
        <taxon>Zizaniinae</taxon>
        <taxon>Zizania</taxon>
    </lineage>
</organism>
<name>A0A8J5VK00_ZIZPA</name>
<dbReference type="PANTHER" id="PTHR36713">
    <property type="entry name" value="OS09G0344700 PROTEIN"/>
    <property type="match status" value="1"/>
</dbReference>
<dbReference type="EMBL" id="JAAALK010000290">
    <property type="protein sequence ID" value="KAG8047269.1"/>
    <property type="molecule type" value="Genomic_DNA"/>
</dbReference>
<keyword evidence="2" id="KW-1185">Reference proteome</keyword>
<comment type="caution">
    <text evidence="1">The sequence shown here is derived from an EMBL/GenBank/DDBJ whole genome shotgun (WGS) entry which is preliminary data.</text>
</comment>
<dbReference type="OrthoDB" id="773986at2759"/>
<proteinExistence type="predicted"/>
<reference evidence="1" key="1">
    <citation type="journal article" date="2021" name="bioRxiv">
        <title>Whole Genome Assembly and Annotation of Northern Wild Rice, Zizania palustris L., Supports a Whole Genome Duplication in the Zizania Genus.</title>
        <authorList>
            <person name="Haas M."/>
            <person name="Kono T."/>
            <person name="Macchietto M."/>
            <person name="Millas R."/>
            <person name="McGilp L."/>
            <person name="Shao M."/>
            <person name="Duquette J."/>
            <person name="Hirsch C.N."/>
            <person name="Kimball J."/>
        </authorList>
    </citation>
    <scope>NUCLEOTIDE SEQUENCE</scope>
    <source>
        <tissue evidence="1">Fresh leaf tissue</tissue>
    </source>
</reference>
<gene>
    <name evidence="1" type="ORF">GUJ93_ZPchr0008g12352</name>
</gene>
<dbReference type="Proteomes" id="UP000729402">
    <property type="component" value="Unassembled WGS sequence"/>
</dbReference>
<dbReference type="PANTHER" id="PTHR36713:SF1">
    <property type="entry name" value="OS09G0344700 PROTEIN"/>
    <property type="match status" value="1"/>
</dbReference>
<evidence type="ECO:0000313" key="1">
    <source>
        <dbReference type="EMBL" id="KAG8047269.1"/>
    </source>
</evidence>
<reference evidence="1" key="2">
    <citation type="submission" date="2021-02" db="EMBL/GenBank/DDBJ databases">
        <authorList>
            <person name="Kimball J.A."/>
            <person name="Haas M.W."/>
            <person name="Macchietto M."/>
            <person name="Kono T."/>
            <person name="Duquette J."/>
            <person name="Shao M."/>
        </authorList>
    </citation>
    <scope>NUCLEOTIDE SEQUENCE</scope>
    <source>
        <tissue evidence="1">Fresh leaf tissue</tissue>
    </source>
</reference>